<protein>
    <recommendedName>
        <fullName evidence="3">Sorbosone dehydrogenase family protein</fullName>
    </recommendedName>
</protein>
<comment type="caution">
    <text evidence="1">The sequence shown here is derived from an EMBL/GenBank/DDBJ whole genome shotgun (WGS) entry which is preliminary data.</text>
</comment>
<evidence type="ECO:0000313" key="2">
    <source>
        <dbReference type="Proteomes" id="UP000664628"/>
    </source>
</evidence>
<organism evidence="1 2">
    <name type="scientific">Fibrella forsythiae</name>
    <dbReference type="NCBI Taxonomy" id="2817061"/>
    <lineage>
        <taxon>Bacteria</taxon>
        <taxon>Pseudomonadati</taxon>
        <taxon>Bacteroidota</taxon>
        <taxon>Cytophagia</taxon>
        <taxon>Cytophagales</taxon>
        <taxon>Spirosomataceae</taxon>
        <taxon>Fibrella</taxon>
    </lineage>
</organism>
<dbReference type="EMBL" id="JAFMYW010000005">
    <property type="protein sequence ID" value="MBO0950627.1"/>
    <property type="molecule type" value="Genomic_DNA"/>
</dbReference>
<sequence length="119" mass="12559">MRMLSFLTLTAAGTLLFSNCTDKSTLMPTTPIVDTPVSQTIINPAPLPPVDAIEKPMDGWLHPMAYVSLIEGKTSYVSAVRLDALPIHQPAQGELGALEQSNQPVRMIALGGGLDGGST</sequence>
<evidence type="ECO:0000313" key="1">
    <source>
        <dbReference type="EMBL" id="MBO0950627.1"/>
    </source>
</evidence>
<keyword evidence="2" id="KW-1185">Reference proteome</keyword>
<evidence type="ECO:0008006" key="3">
    <source>
        <dbReference type="Google" id="ProtNLM"/>
    </source>
</evidence>
<name>A0ABS3JNX8_9BACT</name>
<accession>A0ABS3JNX8</accession>
<dbReference type="RefSeq" id="WP_207330557.1">
    <property type="nucleotide sequence ID" value="NZ_JAFMYW010000005.1"/>
</dbReference>
<proteinExistence type="predicted"/>
<reference evidence="1 2" key="1">
    <citation type="submission" date="2021-03" db="EMBL/GenBank/DDBJ databases">
        <title>Fibrella sp. HMF5405 genome sequencing and assembly.</title>
        <authorList>
            <person name="Kang H."/>
            <person name="Kim H."/>
            <person name="Bae S."/>
            <person name="Joh K."/>
        </authorList>
    </citation>
    <scope>NUCLEOTIDE SEQUENCE [LARGE SCALE GENOMIC DNA]</scope>
    <source>
        <strain evidence="1 2">HMF5405</strain>
    </source>
</reference>
<gene>
    <name evidence="1" type="ORF">J2I46_18680</name>
</gene>
<dbReference type="Proteomes" id="UP000664628">
    <property type="component" value="Unassembled WGS sequence"/>
</dbReference>